<organism evidence="4 5">
    <name type="scientific">Acinetobacter faecalis</name>
    <dbReference type="NCBI Taxonomy" id="2665161"/>
    <lineage>
        <taxon>Bacteria</taxon>
        <taxon>Pseudomonadati</taxon>
        <taxon>Pseudomonadota</taxon>
        <taxon>Gammaproteobacteria</taxon>
        <taxon>Moraxellales</taxon>
        <taxon>Moraxellaceae</taxon>
        <taxon>Acinetobacter</taxon>
    </lineage>
</organism>
<dbReference type="GO" id="GO:0015628">
    <property type="term" value="P:protein secretion by the type II secretion system"/>
    <property type="evidence" value="ECO:0007669"/>
    <property type="project" value="TreeGrafter"/>
</dbReference>
<dbReference type="PANTHER" id="PTHR21180:SF32">
    <property type="entry name" value="ENDONUCLEASE_EXONUCLEASE_PHOSPHATASE FAMILY DOMAIN-CONTAINING PROTEIN 1"/>
    <property type="match status" value="1"/>
</dbReference>
<dbReference type="SMART" id="SM00278">
    <property type="entry name" value="HhH1"/>
    <property type="match status" value="2"/>
</dbReference>
<dbReference type="AlphaFoldDB" id="A0A6L6GDB4"/>
<proteinExistence type="predicted"/>
<dbReference type="Proteomes" id="UP000473854">
    <property type="component" value="Unassembled WGS sequence"/>
</dbReference>
<dbReference type="EMBL" id="WLYL01000006">
    <property type="protein sequence ID" value="MTD10475.1"/>
    <property type="molecule type" value="Genomic_DNA"/>
</dbReference>
<evidence type="ECO:0000256" key="1">
    <source>
        <dbReference type="SAM" id="MobiDB-lite"/>
    </source>
</evidence>
<dbReference type="Pfam" id="PF12836">
    <property type="entry name" value="HHH_3"/>
    <property type="match status" value="1"/>
</dbReference>
<feature type="domain" description="Helix-hairpin-helix DNA-binding motif class 1" evidence="3">
    <location>
        <begin position="92"/>
        <end position="111"/>
    </location>
</feature>
<evidence type="ECO:0000256" key="2">
    <source>
        <dbReference type="SAM" id="SignalP"/>
    </source>
</evidence>
<feature type="region of interest" description="Disordered" evidence="1">
    <location>
        <begin position="42"/>
        <end position="83"/>
    </location>
</feature>
<feature type="chain" id="PRO_5026913791" evidence="2">
    <location>
        <begin position="29"/>
        <end position="144"/>
    </location>
</feature>
<dbReference type="SUPFAM" id="SSF47781">
    <property type="entry name" value="RuvA domain 2-like"/>
    <property type="match status" value="1"/>
</dbReference>
<dbReference type="NCBIfam" id="TIGR00426">
    <property type="entry name" value="competence protein ComEA helix-hairpin-helix repeat region"/>
    <property type="match status" value="1"/>
</dbReference>
<keyword evidence="2" id="KW-0732">Signal</keyword>
<feature type="domain" description="Helix-hairpin-helix DNA-binding motif class 1" evidence="3">
    <location>
        <begin position="122"/>
        <end position="141"/>
    </location>
</feature>
<accession>A0A6L6GDB4</accession>
<reference evidence="4 5" key="1">
    <citation type="submission" date="2019-11" db="EMBL/GenBank/DDBJ databases">
        <authorList>
            <person name="An D."/>
        </authorList>
    </citation>
    <scope>NUCLEOTIDE SEQUENCE [LARGE SCALE GENOMIC DNA]</scope>
    <source>
        <strain evidence="4 5">YIM 103518</strain>
    </source>
</reference>
<dbReference type="PANTHER" id="PTHR21180">
    <property type="entry name" value="ENDONUCLEASE/EXONUCLEASE/PHOSPHATASE FAMILY DOMAIN-CONTAINING PROTEIN 1"/>
    <property type="match status" value="1"/>
</dbReference>
<sequence length="144" mass="15971">MTIKKKSKIFKTLCMVLFFGSVSNLALAQSAYEQKYSQWKAEQAQQDQRLKNRADTNSNHYLSRPSTSTASSSISSGANSSSKVRLNSANIEQLMQLNGVGKKKAEAIIEYRNKNGKFNSVDDFMKIKGIGPALFNKNKAKLAL</sequence>
<evidence type="ECO:0000313" key="5">
    <source>
        <dbReference type="Proteomes" id="UP000473854"/>
    </source>
</evidence>
<evidence type="ECO:0000313" key="4">
    <source>
        <dbReference type="EMBL" id="MTD10475.1"/>
    </source>
</evidence>
<feature type="compositionally biased region" description="Low complexity" evidence="1">
    <location>
        <begin position="63"/>
        <end position="82"/>
    </location>
</feature>
<gene>
    <name evidence="4" type="ORF">GIX10_03285</name>
</gene>
<protein>
    <submittedName>
        <fullName evidence="4">Transporter</fullName>
    </submittedName>
</protein>
<dbReference type="Gene3D" id="1.10.150.280">
    <property type="entry name" value="AF1531-like domain"/>
    <property type="match status" value="1"/>
</dbReference>
<dbReference type="GO" id="GO:0006281">
    <property type="term" value="P:DNA repair"/>
    <property type="evidence" value="ECO:0007669"/>
    <property type="project" value="InterPro"/>
</dbReference>
<evidence type="ECO:0000259" key="3">
    <source>
        <dbReference type="SMART" id="SM00278"/>
    </source>
</evidence>
<feature type="signal peptide" evidence="2">
    <location>
        <begin position="1"/>
        <end position="28"/>
    </location>
</feature>
<dbReference type="InterPro" id="IPR051675">
    <property type="entry name" value="Endo/Exo/Phosphatase_dom_1"/>
</dbReference>
<name>A0A6L6GDB4_9GAMM</name>
<dbReference type="InterPro" id="IPR003583">
    <property type="entry name" value="Hlx-hairpin-Hlx_DNA-bd_motif"/>
</dbReference>
<dbReference type="InterPro" id="IPR010994">
    <property type="entry name" value="RuvA_2-like"/>
</dbReference>
<comment type="caution">
    <text evidence="4">The sequence shown here is derived from an EMBL/GenBank/DDBJ whole genome shotgun (WGS) entry which is preliminary data.</text>
</comment>
<dbReference type="GO" id="GO:0015627">
    <property type="term" value="C:type II protein secretion system complex"/>
    <property type="evidence" value="ECO:0007669"/>
    <property type="project" value="TreeGrafter"/>
</dbReference>
<dbReference type="InterPro" id="IPR004509">
    <property type="entry name" value="Competence_ComEA_HhH"/>
</dbReference>
<dbReference type="GO" id="GO:0003677">
    <property type="term" value="F:DNA binding"/>
    <property type="evidence" value="ECO:0007669"/>
    <property type="project" value="InterPro"/>
</dbReference>